<dbReference type="Proteomes" id="UP000609531">
    <property type="component" value="Unassembled WGS sequence"/>
</dbReference>
<dbReference type="SUPFAM" id="SSF52172">
    <property type="entry name" value="CheY-like"/>
    <property type="match status" value="1"/>
</dbReference>
<proteinExistence type="predicted"/>
<protein>
    <submittedName>
        <fullName evidence="3">Response regulator</fullName>
    </submittedName>
</protein>
<dbReference type="Pfam" id="PF00072">
    <property type="entry name" value="Response_reg"/>
    <property type="match status" value="1"/>
</dbReference>
<dbReference type="EMBL" id="JAEKJA010000027">
    <property type="protein sequence ID" value="MBJ3778441.1"/>
    <property type="molecule type" value="Genomic_DNA"/>
</dbReference>
<gene>
    <name evidence="3" type="ORF">JCR33_22265</name>
</gene>
<name>A0A934IP18_9HYPH</name>
<organism evidence="3 4">
    <name type="scientific">Acuticoccus mangrovi</name>
    <dbReference type="NCBI Taxonomy" id="2796142"/>
    <lineage>
        <taxon>Bacteria</taxon>
        <taxon>Pseudomonadati</taxon>
        <taxon>Pseudomonadota</taxon>
        <taxon>Alphaproteobacteria</taxon>
        <taxon>Hyphomicrobiales</taxon>
        <taxon>Amorphaceae</taxon>
        <taxon>Acuticoccus</taxon>
    </lineage>
</organism>
<dbReference type="PROSITE" id="PS50110">
    <property type="entry name" value="RESPONSE_REGULATORY"/>
    <property type="match status" value="1"/>
</dbReference>
<sequence>MPIFVCDDNALIAMMLEDLIETLGHRCCGVASAFSPALEGAVENGATLALVDLDLADGATGLTLVGALAEHDIPSIIISGQAHSVPPGHGAVALFEKPVDEVALSAAIQRVVG</sequence>
<evidence type="ECO:0000313" key="3">
    <source>
        <dbReference type="EMBL" id="MBJ3778441.1"/>
    </source>
</evidence>
<dbReference type="Gene3D" id="3.40.50.2300">
    <property type="match status" value="1"/>
</dbReference>
<comment type="caution">
    <text evidence="3">The sequence shown here is derived from an EMBL/GenBank/DDBJ whole genome shotgun (WGS) entry which is preliminary data.</text>
</comment>
<dbReference type="RefSeq" id="WP_198884343.1">
    <property type="nucleotide sequence ID" value="NZ_JAEKJA010000027.1"/>
</dbReference>
<accession>A0A934IP18</accession>
<evidence type="ECO:0000256" key="1">
    <source>
        <dbReference type="PROSITE-ProRule" id="PRU00169"/>
    </source>
</evidence>
<dbReference type="GO" id="GO:0000160">
    <property type="term" value="P:phosphorelay signal transduction system"/>
    <property type="evidence" value="ECO:0007669"/>
    <property type="project" value="InterPro"/>
</dbReference>
<dbReference type="AlphaFoldDB" id="A0A934IP18"/>
<dbReference type="InterPro" id="IPR001789">
    <property type="entry name" value="Sig_transdc_resp-reg_receiver"/>
</dbReference>
<evidence type="ECO:0000313" key="4">
    <source>
        <dbReference type="Proteomes" id="UP000609531"/>
    </source>
</evidence>
<feature type="modified residue" description="4-aspartylphosphate" evidence="1">
    <location>
        <position position="52"/>
    </location>
</feature>
<reference evidence="3" key="1">
    <citation type="submission" date="2020-12" db="EMBL/GenBank/DDBJ databases">
        <title>Bacterial taxonomy.</title>
        <authorList>
            <person name="Pan X."/>
        </authorList>
    </citation>
    <scope>NUCLEOTIDE SEQUENCE</scope>
    <source>
        <strain evidence="3">B2012</strain>
    </source>
</reference>
<keyword evidence="1" id="KW-0597">Phosphoprotein</keyword>
<feature type="domain" description="Response regulatory" evidence="2">
    <location>
        <begin position="2"/>
        <end position="112"/>
    </location>
</feature>
<keyword evidence="4" id="KW-1185">Reference proteome</keyword>
<dbReference type="InterPro" id="IPR011006">
    <property type="entry name" value="CheY-like_superfamily"/>
</dbReference>
<dbReference type="SMART" id="SM00448">
    <property type="entry name" value="REC"/>
    <property type="match status" value="1"/>
</dbReference>
<evidence type="ECO:0000259" key="2">
    <source>
        <dbReference type="PROSITE" id="PS50110"/>
    </source>
</evidence>